<evidence type="ECO:0008006" key="4">
    <source>
        <dbReference type="Google" id="ProtNLM"/>
    </source>
</evidence>
<feature type="region of interest" description="Disordered" evidence="1">
    <location>
        <begin position="322"/>
        <end position="427"/>
    </location>
</feature>
<protein>
    <recommendedName>
        <fullName evidence="4">OTU domain-containing protein</fullName>
    </recommendedName>
</protein>
<dbReference type="PANTHER" id="PTHR12419">
    <property type="entry name" value="OTU DOMAIN CONTAINING PROTEIN"/>
    <property type="match status" value="1"/>
</dbReference>
<dbReference type="CDD" id="cd22758">
    <property type="entry name" value="OTU_232R-like"/>
    <property type="match status" value="1"/>
</dbReference>
<proteinExistence type="predicted"/>
<dbReference type="Gene3D" id="3.90.70.80">
    <property type="match status" value="1"/>
</dbReference>
<evidence type="ECO:0000256" key="1">
    <source>
        <dbReference type="SAM" id="MobiDB-lite"/>
    </source>
</evidence>
<comment type="caution">
    <text evidence="2">The sequence shown here is derived from an EMBL/GenBank/DDBJ whole genome shotgun (WGS) entry which is preliminary data.</text>
</comment>
<feature type="compositionally biased region" description="Polar residues" evidence="1">
    <location>
        <begin position="386"/>
        <end position="397"/>
    </location>
</feature>
<evidence type="ECO:0000313" key="2">
    <source>
        <dbReference type="EMBL" id="KAJ8309294.1"/>
    </source>
</evidence>
<dbReference type="Proteomes" id="UP001217089">
    <property type="component" value="Unassembled WGS sequence"/>
</dbReference>
<reference evidence="2 3" key="1">
    <citation type="submission" date="2022-12" db="EMBL/GenBank/DDBJ databases">
        <title>Chromosome-level genome of Tegillarca granosa.</title>
        <authorList>
            <person name="Kim J."/>
        </authorList>
    </citation>
    <scope>NUCLEOTIDE SEQUENCE [LARGE SCALE GENOMIC DNA]</scope>
    <source>
        <strain evidence="2">Teg-2019</strain>
        <tissue evidence="2">Adductor muscle</tissue>
    </source>
</reference>
<name>A0ABQ9EVU1_TEGGR</name>
<evidence type="ECO:0000313" key="3">
    <source>
        <dbReference type="Proteomes" id="UP001217089"/>
    </source>
</evidence>
<accession>A0ABQ9EVU1</accession>
<gene>
    <name evidence="2" type="ORF">KUTeg_014168</name>
</gene>
<feature type="region of interest" description="Disordered" evidence="1">
    <location>
        <begin position="252"/>
        <end position="292"/>
    </location>
</feature>
<organism evidence="2 3">
    <name type="scientific">Tegillarca granosa</name>
    <name type="common">Malaysian cockle</name>
    <name type="synonym">Anadara granosa</name>
    <dbReference type="NCBI Taxonomy" id="220873"/>
    <lineage>
        <taxon>Eukaryota</taxon>
        <taxon>Metazoa</taxon>
        <taxon>Spiralia</taxon>
        <taxon>Lophotrochozoa</taxon>
        <taxon>Mollusca</taxon>
        <taxon>Bivalvia</taxon>
        <taxon>Autobranchia</taxon>
        <taxon>Pteriomorphia</taxon>
        <taxon>Arcoida</taxon>
        <taxon>Arcoidea</taxon>
        <taxon>Arcidae</taxon>
        <taxon>Tegillarca</taxon>
    </lineage>
</organism>
<dbReference type="InterPro" id="IPR050704">
    <property type="entry name" value="Peptidase_C85-like"/>
</dbReference>
<keyword evidence="3" id="KW-1185">Reference proteome</keyword>
<dbReference type="EMBL" id="JARBDR010000657">
    <property type="protein sequence ID" value="KAJ8309294.1"/>
    <property type="molecule type" value="Genomic_DNA"/>
</dbReference>
<feature type="compositionally biased region" description="Basic and acidic residues" evidence="1">
    <location>
        <begin position="325"/>
        <end position="340"/>
    </location>
</feature>
<feature type="compositionally biased region" description="Basic and acidic residues" evidence="1">
    <location>
        <begin position="350"/>
        <end position="364"/>
    </location>
</feature>
<feature type="compositionally biased region" description="Basic and acidic residues" evidence="1">
    <location>
        <begin position="275"/>
        <end position="292"/>
    </location>
</feature>
<sequence>MLSKVFQVSRNYNEHMKRNGLKRHPPSVYDIHDTVLVRVRHPKKKPRMNYLKKDITSLTRSEEIKHRKMDPNLINKQADKSKYNIPLSRGEWVYRYGFTVIFDPLPNGDCQFSAIADQLKHIGIHRSPASLRQEVVNDLRTRPYLVDGTSLENFFGQNNLEAYLKSMSRRGTHGDHITVAEIFNVQFIIFSSIGPHGTRIIYPSGVYDDDIPTLFLAHDSEDEGEHYYSIQGDASSRATALSIFDTSNRITLQQGVGRRNSKRSNEGSCQNEGDLDGRDYPGSDGRRKERVDDVGCRNGEVVCIGEKDRGGESEDNVISANQEGGEAHGTDQDGGEKDGIDQEESEIDDTDKKSGKKNGIDKSVGELSAGEYSNEIDGKDTGGGSVSSRDQNKCSKSWSDDGGGDVGDRNGGNQSGRNGEGIEVGEIDVEKGEVSGEMTVKLIWMRNSRQRAVQQMTKKEMLMEDIHCPSAL</sequence>